<evidence type="ECO:0000256" key="4">
    <source>
        <dbReference type="ARBA" id="ARBA00032089"/>
    </source>
</evidence>
<feature type="domain" description="Rod shape-determining protein MreC beta-barrel core" evidence="8">
    <location>
        <begin position="131"/>
        <end position="273"/>
    </location>
</feature>
<comment type="similarity">
    <text evidence="1 5">Belongs to the MreC family.</text>
</comment>
<keyword evidence="7" id="KW-1133">Transmembrane helix</keyword>
<gene>
    <name evidence="9" type="primary">mreC</name>
    <name evidence="9" type="ordered locus">midi_00423</name>
</gene>
<keyword evidence="7" id="KW-0812">Transmembrane</keyword>
<dbReference type="EMBL" id="CP002130">
    <property type="protein sequence ID" value="AEI88730.1"/>
    <property type="molecule type" value="Genomic_DNA"/>
</dbReference>
<dbReference type="Gene3D" id="2.40.10.340">
    <property type="entry name" value="Rod shape-determining protein MreC, domain 1"/>
    <property type="match status" value="1"/>
</dbReference>
<proteinExistence type="inferred from homology"/>
<keyword evidence="6" id="KW-0175">Coiled coil</keyword>
<dbReference type="InterPro" id="IPR007221">
    <property type="entry name" value="MreC"/>
</dbReference>
<evidence type="ECO:0000313" key="10">
    <source>
        <dbReference type="Proteomes" id="UP000006639"/>
    </source>
</evidence>
<keyword evidence="7" id="KW-0472">Membrane</keyword>
<dbReference type="Gene3D" id="2.40.10.350">
    <property type="entry name" value="Rod shape-determining protein MreC, domain 2"/>
    <property type="match status" value="1"/>
</dbReference>
<comment type="function">
    <text evidence="5">Involved in formation and maintenance of cell shape.</text>
</comment>
<keyword evidence="3 5" id="KW-0133">Cell shape</keyword>
<dbReference type="InterPro" id="IPR055342">
    <property type="entry name" value="MreC_beta-barrel_core"/>
</dbReference>
<dbReference type="RefSeq" id="WP_013950942.1">
    <property type="nucleotide sequence ID" value="NC_015722.1"/>
</dbReference>
<evidence type="ECO:0000259" key="8">
    <source>
        <dbReference type="Pfam" id="PF04085"/>
    </source>
</evidence>
<evidence type="ECO:0000256" key="5">
    <source>
        <dbReference type="PIRNR" id="PIRNR038471"/>
    </source>
</evidence>
<dbReference type="PANTHER" id="PTHR34138:SF1">
    <property type="entry name" value="CELL SHAPE-DETERMINING PROTEIN MREC"/>
    <property type="match status" value="1"/>
</dbReference>
<dbReference type="KEGG" id="mmn:midi_00423"/>
<dbReference type="InterPro" id="IPR042177">
    <property type="entry name" value="Cell/Rod_1"/>
</dbReference>
<dbReference type="HOGENOM" id="CLU_1007673_0_0_5"/>
<organism evidence="9 10">
    <name type="scientific">Midichloria mitochondrii (strain IricVA)</name>
    <dbReference type="NCBI Taxonomy" id="696127"/>
    <lineage>
        <taxon>Bacteria</taxon>
        <taxon>Pseudomonadati</taxon>
        <taxon>Pseudomonadota</taxon>
        <taxon>Alphaproteobacteria</taxon>
        <taxon>Rickettsiales</taxon>
        <taxon>Candidatus Midichloriaceae</taxon>
        <taxon>Candidatus Midichloria</taxon>
    </lineage>
</organism>
<dbReference type="PANTHER" id="PTHR34138">
    <property type="entry name" value="CELL SHAPE-DETERMINING PROTEIN MREC"/>
    <property type="match status" value="1"/>
</dbReference>
<evidence type="ECO:0000313" key="9">
    <source>
        <dbReference type="EMBL" id="AEI88730.1"/>
    </source>
</evidence>
<feature type="transmembrane region" description="Helical" evidence="7">
    <location>
        <begin position="21"/>
        <end position="42"/>
    </location>
</feature>
<dbReference type="AlphaFoldDB" id="F7XVN1"/>
<dbReference type="GO" id="GO:0008360">
    <property type="term" value="P:regulation of cell shape"/>
    <property type="evidence" value="ECO:0007669"/>
    <property type="project" value="UniProtKB-KW"/>
</dbReference>
<reference evidence="9 10" key="1">
    <citation type="journal article" date="2011" name="Mol. Biol. Evol.">
        <title>Phylogenomic evidence for the presence of a flagellum and cbb3 oxidase in the free-living mitochondrial ancestor.</title>
        <authorList>
            <person name="Sassera D."/>
            <person name="Lo N."/>
            <person name="Epis S."/>
            <person name="D'Auria G."/>
            <person name="Montagna M."/>
            <person name="Comandatore F."/>
            <person name="Horner D."/>
            <person name="Pereto J."/>
            <person name="Luciano A.M."/>
            <person name="Franciosi F."/>
            <person name="Ferri E."/>
            <person name="Crotti E."/>
            <person name="Bazzocchi C."/>
            <person name="Daffonchio D."/>
            <person name="Sacchi L."/>
            <person name="Moya A."/>
            <person name="Latorre A."/>
            <person name="Bandi C."/>
        </authorList>
    </citation>
    <scope>NUCLEOTIDE SEQUENCE [LARGE SCALE GENOMIC DNA]</scope>
    <source>
        <strain evidence="9 10">IricVA</strain>
    </source>
</reference>
<evidence type="ECO:0000256" key="2">
    <source>
        <dbReference type="ARBA" id="ARBA00013855"/>
    </source>
</evidence>
<evidence type="ECO:0000256" key="3">
    <source>
        <dbReference type="ARBA" id="ARBA00022960"/>
    </source>
</evidence>
<evidence type="ECO:0000256" key="6">
    <source>
        <dbReference type="SAM" id="Coils"/>
    </source>
</evidence>
<feature type="coiled-coil region" evidence="6">
    <location>
        <begin position="88"/>
        <end position="115"/>
    </location>
</feature>
<evidence type="ECO:0000256" key="7">
    <source>
        <dbReference type="SAM" id="Phobius"/>
    </source>
</evidence>
<dbReference type="OrthoDB" id="8478127at2"/>
<keyword evidence="10" id="KW-1185">Reference proteome</keyword>
<protein>
    <recommendedName>
        <fullName evidence="2 5">Cell shape-determining protein MreC</fullName>
    </recommendedName>
    <alternativeName>
        <fullName evidence="4 5">Cell shape protein MreC</fullName>
    </alternativeName>
</protein>
<name>F7XVN1_MIDMI</name>
<dbReference type="InterPro" id="IPR042175">
    <property type="entry name" value="Cell/Rod_MreC_2"/>
</dbReference>
<dbReference type="GO" id="GO:0005886">
    <property type="term" value="C:plasma membrane"/>
    <property type="evidence" value="ECO:0007669"/>
    <property type="project" value="TreeGrafter"/>
</dbReference>
<dbReference type="PIRSF" id="PIRSF038471">
    <property type="entry name" value="MreC"/>
    <property type="match status" value="1"/>
</dbReference>
<dbReference type="STRING" id="696127.midi_00423"/>
<evidence type="ECO:0000256" key="1">
    <source>
        <dbReference type="ARBA" id="ARBA00009369"/>
    </source>
</evidence>
<dbReference type="Proteomes" id="UP000006639">
    <property type="component" value="Chromosome"/>
</dbReference>
<dbReference type="Pfam" id="PF04085">
    <property type="entry name" value="MreC"/>
    <property type="match status" value="1"/>
</dbReference>
<accession>F7XVN1</accession>
<sequence length="276" mass="30643">MLKKPQIKFSKRSNIISLGTKARAVIVITFSCLATIFFSLYFGEQSIEIFDDMISKVYQVVNKPLEQVRSFIELGNDYLTCKREKDILVAENQNLKKHNLKIEILERENLELKKLNKYAIPLKFQYVTTNIVSAGTDSFGLQIMLNAGAEDGVSEGQAVVNSEGMVGRVVKVSQKSSKLLPWSNVSFKVPVLLLKSGIRCIANGSNEDSYMNLLYLPENVEPIEGEIAVTSGEGGILPFGIKVGEIAVSDSEENEFILKPATNLNLFTMVAVVVRR</sequence>